<dbReference type="Gene3D" id="2.60.40.10">
    <property type="entry name" value="Immunoglobulins"/>
    <property type="match status" value="1"/>
</dbReference>
<evidence type="ECO:0000256" key="1">
    <source>
        <dbReference type="SAM" id="SignalP"/>
    </source>
</evidence>
<reference evidence="2" key="1">
    <citation type="submission" date="2020-01" db="EMBL/GenBank/DDBJ databases">
        <title>Development of genomics and gene disruption for Polysphondylium violaceum indicates a role for the polyketide synthase stlB in stalk morphogenesis.</title>
        <authorList>
            <person name="Narita B."/>
            <person name="Kawabe Y."/>
            <person name="Kin K."/>
            <person name="Saito T."/>
            <person name="Gibbs R."/>
            <person name="Kuspa A."/>
            <person name="Muzny D."/>
            <person name="Queller D."/>
            <person name="Richards S."/>
            <person name="Strassman J."/>
            <person name="Sucgang R."/>
            <person name="Worley K."/>
            <person name="Schaap P."/>
        </authorList>
    </citation>
    <scope>NUCLEOTIDE SEQUENCE</scope>
    <source>
        <strain evidence="2">QSvi11</strain>
    </source>
</reference>
<evidence type="ECO:0000313" key="2">
    <source>
        <dbReference type="EMBL" id="KAF2068170.1"/>
    </source>
</evidence>
<keyword evidence="3" id="KW-1185">Reference proteome</keyword>
<organism evidence="2 3">
    <name type="scientific">Polysphondylium violaceum</name>
    <dbReference type="NCBI Taxonomy" id="133409"/>
    <lineage>
        <taxon>Eukaryota</taxon>
        <taxon>Amoebozoa</taxon>
        <taxon>Evosea</taxon>
        <taxon>Eumycetozoa</taxon>
        <taxon>Dictyostelia</taxon>
        <taxon>Dictyosteliales</taxon>
        <taxon>Dictyosteliaceae</taxon>
        <taxon>Polysphondylium</taxon>
    </lineage>
</organism>
<evidence type="ECO:0000313" key="3">
    <source>
        <dbReference type="Proteomes" id="UP000695562"/>
    </source>
</evidence>
<dbReference type="InterPro" id="IPR013783">
    <property type="entry name" value="Ig-like_fold"/>
</dbReference>
<feature type="signal peptide" evidence="1">
    <location>
        <begin position="1"/>
        <end position="19"/>
    </location>
</feature>
<keyword evidence="1" id="KW-0732">Signal</keyword>
<evidence type="ECO:0008006" key="4">
    <source>
        <dbReference type="Google" id="ProtNLM"/>
    </source>
</evidence>
<sequence length="67" mass="7439">MRITTTLFLLSLFYYYILVDVTRSPLITQIDPQWGASRTVIHIEGTGFSPNAGLNVVEASSIDSDPH</sequence>
<dbReference type="AlphaFoldDB" id="A0A8J4PJ61"/>
<protein>
    <recommendedName>
        <fullName evidence="4">IPT/TIG domain-containing protein</fullName>
    </recommendedName>
</protein>
<feature type="chain" id="PRO_5035307834" description="IPT/TIG domain-containing protein" evidence="1">
    <location>
        <begin position="20"/>
        <end position="67"/>
    </location>
</feature>
<dbReference type="Proteomes" id="UP000695562">
    <property type="component" value="Unassembled WGS sequence"/>
</dbReference>
<name>A0A8J4PJ61_9MYCE</name>
<comment type="caution">
    <text evidence="2">The sequence shown here is derived from an EMBL/GenBank/DDBJ whole genome shotgun (WGS) entry which is preliminary data.</text>
</comment>
<dbReference type="EMBL" id="AJWJ01001157">
    <property type="protein sequence ID" value="KAF2068170.1"/>
    <property type="molecule type" value="Genomic_DNA"/>
</dbReference>
<accession>A0A8J4PJ61</accession>
<proteinExistence type="predicted"/>
<gene>
    <name evidence="2" type="ORF">CYY_010504</name>
</gene>